<dbReference type="Pfam" id="PF00480">
    <property type="entry name" value="ROK"/>
    <property type="match status" value="1"/>
</dbReference>
<gene>
    <name evidence="2" type="ORF">MWN34_11965</name>
</gene>
<dbReference type="EMBL" id="JALKCH010000007">
    <property type="protein sequence ID" value="MCK0197628.1"/>
    <property type="molecule type" value="Genomic_DNA"/>
</dbReference>
<dbReference type="Proteomes" id="UP001203284">
    <property type="component" value="Unassembled WGS sequence"/>
</dbReference>
<dbReference type="InterPro" id="IPR036388">
    <property type="entry name" value="WH-like_DNA-bd_sf"/>
</dbReference>
<proteinExistence type="predicted"/>
<dbReference type="InterPro" id="IPR043129">
    <property type="entry name" value="ATPase_NBD"/>
</dbReference>
<dbReference type="SUPFAM" id="SSF46785">
    <property type="entry name" value="Winged helix' DNA-binding domain"/>
    <property type="match status" value="1"/>
</dbReference>
<dbReference type="SUPFAM" id="SSF53067">
    <property type="entry name" value="Actin-like ATPase domain"/>
    <property type="match status" value="1"/>
</dbReference>
<protein>
    <submittedName>
        <fullName evidence="2">ROK family transcriptional regulator</fullName>
    </submittedName>
</protein>
<dbReference type="InterPro" id="IPR036390">
    <property type="entry name" value="WH_DNA-bd_sf"/>
</dbReference>
<evidence type="ECO:0000256" key="1">
    <source>
        <dbReference type="SAM" id="MobiDB-lite"/>
    </source>
</evidence>
<accession>A0ABT0DCE3</accession>
<organism evidence="2 3">
    <name type="scientific">Ancylobacter crimeensis</name>
    <dbReference type="NCBI Taxonomy" id="2579147"/>
    <lineage>
        <taxon>Bacteria</taxon>
        <taxon>Pseudomonadati</taxon>
        <taxon>Pseudomonadota</taxon>
        <taxon>Alphaproteobacteria</taxon>
        <taxon>Hyphomicrobiales</taxon>
        <taxon>Xanthobacteraceae</taxon>
        <taxon>Ancylobacter</taxon>
    </lineage>
</organism>
<dbReference type="Pfam" id="PF13412">
    <property type="entry name" value="HTH_24"/>
    <property type="match status" value="1"/>
</dbReference>
<dbReference type="InterPro" id="IPR000600">
    <property type="entry name" value="ROK"/>
</dbReference>
<dbReference type="PANTHER" id="PTHR18964:SF169">
    <property type="entry name" value="N-ACETYLMANNOSAMINE KINASE"/>
    <property type="match status" value="1"/>
</dbReference>
<sequence>MDEFAPPVRSAGDMPGDATPVSFGGRGTNQTGVRLYNERLILSLIRRHRALAKAEIARLTGLSAQTTTVIMNRLQADGLLLAGERLRGRIGQPSVPFSLNPDGAFGIGLMIGRRSCDLVLMDFLAGIRARARITYAYPLPATLIDFARAEIPRLIAVLSEEQRARITGIGVAMPFDLWSWEADLDTPPGALAVWHDNDIAAELGLIFPQWPVRMCNDGTSACAAELTFGRGAGFADFAYFYIGTFIGGGVVLGGTLFPGRSGNAGALGSMPILCRDGARGGSVQQLIRSASIYRLERRLIARGLNGTDIWLSPDDWSSFAEPLDEWLDEAADGLAQAIAAALSVIDFEAIVIDGAFPVAVREALLARTRERFSAIDRQGLTPAQIVEGSVGRDARAIGGAALPLLATFARDFDVLFKE</sequence>
<feature type="region of interest" description="Disordered" evidence="1">
    <location>
        <begin position="1"/>
        <end position="26"/>
    </location>
</feature>
<dbReference type="PANTHER" id="PTHR18964">
    <property type="entry name" value="ROK (REPRESSOR, ORF, KINASE) FAMILY"/>
    <property type="match status" value="1"/>
</dbReference>
<keyword evidence="3" id="KW-1185">Reference proteome</keyword>
<comment type="caution">
    <text evidence="2">The sequence shown here is derived from an EMBL/GenBank/DDBJ whole genome shotgun (WGS) entry which is preliminary data.</text>
</comment>
<dbReference type="Gene3D" id="1.10.10.10">
    <property type="entry name" value="Winged helix-like DNA-binding domain superfamily/Winged helix DNA-binding domain"/>
    <property type="match status" value="1"/>
</dbReference>
<reference evidence="2 3" key="1">
    <citation type="submission" date="2022-04" db="EMBL/GenBank/DDBJ databases">
        <authorList>
            <person name="Grouzdev D.S."/>
            <person name="Pantiukh K.S."/>
            <person name="Krutkina M.S."/>
        </authorList>
    </citation>
    <scope>NUCLEOTIDE SEQUENCE [LARGE SCALE GENOMIC DNA]</scope>
    <source>
        <strain evidence="2 3">6x-1</strain>
    </source>
</reference>
<dbReference type="Gene3D" id="3.30.420.40">
    <property type="match status" value="2"/>
</dbReference>
<evidence type="ECO:0000313" key="2">
    <source>
        <dbReference type="EMBL" id="MCK0197628.1"/>
    </source>
</evidence>
<evidence type="ECO:0000313" key="3">
    <source>
        <dbReference type="Proteomes" id="UP001203284"/>
    </source>
</evidence>
<name>A0ABT0DCE3_9HYPH</name>
<dbReference type="RefSeq" id="WP_247029499.1">
    <property type="nucleotide sequence ID" value="NZ_JALKCH010000007.1"/>
</dbReference>